<evidence type="ECO:0000313" key="3">
    <source>
        <dbReference type="EMBL" id="CAB3403192.1"/>
    </source>
</evidence>
<organism evidence="3 4">
    <name type="scientific">Caenorhabditis bovis</name>
    <dbReference type="NCBI Taxonomy" id="2654633"/>
    <lineage>
        <taxon>Eukaryota</taxon>
        <taxon>Metazoa</taxon>
        <taxon>Ecdysozoa</taxon>
        <taxon>Nematoda</taxon>
        <taxon>Chromadorea</taxon>
        <taxon>Rhabditida</taxon>
        <taxon>Rhabditina</taxon>
        <taxon>Rhabditomorpha</taxon>
        <taxon>Rhabditoidea</taxon>
        <taxon>Rhabditidae</taxon>
        <taxon>Peloderinae</taxon>
        <taxon>Caenorhabditis</taxon>
    </lineage>
</organism>
<feature type="transmembrane region" description="Helical" evidence="2">
    <location>
        <begin position="100"/>
        <end position="123"/>
    </location>
</feature>
<sequence>MDTVVPVCSDATIENGNSGYYTPKGHLNQTIIKEAEAARSSRRLDSPRISTTSSEYSVPVSPFPSTSPLIVISPPKDESAPITILPASPRPPMPETHRRSLIVAIIAAFLVFIAVIFMLQLVINA</sequence>
<dbReference type="AlphaFoldDB" id="A0A8S1EPD4"/>
<protein>
    <submittedName>
        <fullName evidence="3">Uncharacterized protein</fullName>
    </submittedName>
</protein>
<keyword evidence="2" id="KW-0812">Transmembrane</keyword>
<gene>
    <name evidence="3" type="ORF">CBOVIS_LOCUS5697</name>
</gene>
<keyword evidence="4" id="KW-1185">Reference proteome</keyword>
<evidence type="ECO:0000313" key="4">
    <source>
        <dbReference type="Proteomes" id="UP000494206"/>
    </source>
</evidence>
<evidence type="ECO:0000256" key="2">
    <source>
        <dbReference type="SAM" id="Phobius"/>
    </source>
</evidence>
<keyword evidence="2" id="KW-0472">Membrane</keyword>
<dbReference type="Proteomes" id="UP000494206">
    <property type="component" value="Unassembled WGS sequence"/>
</dbReference>
<keyword evidence="2" id="KW-1133">Transmembrane helix</keyword>
<dbReference type="OrthoDB" id="5823338at2759"/>
<dbReference type="EMBL" id="CADEPM010000003">
    <property type="protein sequence ID" value="CAB3403192.1"/>
    <property type="molecule type" value="Genomic_DNA"/>
</dbReference>
<name>A0A8S1EPD4_9PELO</name>
<feature type="region of interest" description="Disordered" evidence="1">
    <location>
        <begin position="38"/>
        <end position="61"/>
    </location>
</feature>
<accession>A0A8S1EPD4</accession>
<reference evidence="3 4" key="1">
    <citation type="submission" date="2020-04" db="EMBL/GenBank/DDBJ databases">
        <authorList>
            <person name="Laetsch R D."/>
            <person name="Stevens L."/>
            <person name="Kumar S."/>
            <person name="Blaxter L. M."/>
        </authorList>
    </citation>
    <scope>NUCLEOTIDE SEQUENCE [LARGE SCALE GENOMIC DNA]</scope>
</reference>
<proteinExistence type="predicted"/>
<comment type="caution">
    <text evidence="3">The sequence shown here is derived from an EMBL/GenBank/DDBJ whole genome shotgun (WGS) entry which is preliminary data.</text>
</comment>
<evidence type="ECO:0000256" key="1">
    <source>
        <dbReference type="SAM" id="MobiDB-lite"/>
    </source>
</evidence>